<evidence type="ECO:0000256" key="4">
    <source>
        <dbReference type="SAM" id="MobiDB-lite"/>
    </source>
</evidence>
<feature type="region of interest" description="Disordered" evidence="4">
    <location>
        <begin position="211"/>
        <end position="255"/>
    </location>
</feature>
<dbReference type="RefSeq" id="WP_270150675.1">
    <property type="nucleotide sequence ID" value="NZ_CP115450.1"/>
</dbReference>
<dbReference type="SMART" id="SM01043">
    <property type="entry name" value="BTAD"/>
    <property type="match status" value="1"/>
</dbReference>
<gene>
    <name evidence="6" type="ORF">O1G21_39565</name>
</gene>
<dbReference type="InterPro" id="IPR019734">
    <property type="entry name" value="TPR_rpt"/>
</dbReference>
<dbReference type="Pfam" id="PF03704">
    <property type="entry name" value="BTAD"/>
    <property type="match status" value="1"/>
</dbReference>
<dbReference type="SUPFAM" id="SSF48452">
    <property type="entry name" value="TPR-like"/>
    <property type="match status" value="2"/>
</dbReference>
<proteinExistence type="predicted"/>
<dbReference type="SUPFAM" id="SSF52540">
    <property type="entry name" value="P-loop containing nucleoside triphosphate hydrolases"/>
    <property type="match status" value="1"/>
</dbReference>
<keyword evidence="1" id="KW-0902">Two-component regulatory system</keyword>
<dbReference type="Gene3D" id="1.25.40.10">
    <property type="entry name" value="Tetratricopeptide repeat domain"/>
    <property type="match status" value="2"/>
</dbReference>
<name>A0ABY7QF60_9ACTN</name>
<dbReference type="Pfam" id="PF13191">
    <property type="entry name" value="AAA_16"/>
    <property type="match status" value="1"/>
</dbReference>
<dbReference type="PANTHER" id="PTHR35807:SF1">
    <property type="entry name" value="TRANSCRIPTIONAL REGULATOR REDD"/>
    <property type="match status" value="1"/>
</dbReference>
<keyword evidence="2" id="KW-0805">Transcription regulation</keyword>
<dbReference type="Gene3D" id="3.40.50.300">
    <property type="entry name" value="P-loop containing nucleotide triphosphate hydrolases"/>
    <property type="match status" value="1"/>
</dbReference>
<sequence length="921" mass="100196">MTAGASLRNHVMRLRRVLDVVGDERISSTPHGPMLRVADGELDVHEFTATLGRARDSRARQDWPDVIRHTAAALTLWRGQPLSDLAELHTLEAEVRHLAQAHLQALNWYFEAELQLGRHVEVIPELGRWAARHRLHEALHVLLITALYRSGRQAEALETFETVRVALAEELGVDPGPALRDVHRRVLTADLLILERPAAADETAAATPLLSTRTGVSPASAATAGLGGTDEAPAQLEPGRQEATAPAPAQLPADTPLFTGRQSELRQLCAALERATDGEGPGVVAVTGMGGVGKSALAVHAAHLLRDRFPDGQLHLDLRGHGTATPRTAHELLASVLTDLAVPLPLPEDTGRRAALLRSVLAERRVLLLLDNARDGAQVLPLLPGTGHSAAIVTSRSTLTDLPTPHHLSLAPMDVEEQRALLCALCGSDRVEQDLDAALRILAACGGLPLALRIVGARLAARPAWPLATLADRLAPEGPGRLSTLAAGHLQVRATFAASYLALRDSESPGEREAARAFRLLGLWSGQTVGPADAAALLDRDPARAEELLEQLVDAHLLQTPAPLRYRLHDLLAEYAVECAEADESEQEREAARLRMCVWYALALENARLAIPEGGQLPPRLGQQPPAPLPVFTDEAQALTWCRRELAGIGEAIRQAGQSRRFDLAWRMAVWLLGYMRTSWWTGHWESYLHQALDITEQHDDRLGRAWLLRSLGACHGMCRRPDRAIEAFEEALTLFDDPESQSATLAYLSLAHSAAGHGDQALAHARTALDLHRRTGGNRHRTAILLSTMADALRVSGHLKEADLRYREALGLWRAHGDANGTAIVLTNHGDVLRGLGRRDEAFMALDEALAIFRRIGNAALTAECLVMMARTHARFDEWTRARARIHEAIDVADRNHLESWLSEAREVLATIESANASAA</sequence>
<feature type="domain" description="Bacterial transcriptional activator" evidence="5">
    <location>
        <begin position="42"/>
        <end position="187"/>
    </location>
</feature>
<protein>
    <submittedName>
        <fullName evidence="6">BTAD domain-containing putative transcriptional regulator</fullName>
    </submittedName>
</protein>
<evidence type="ECO:0000313" key="7">
    <source>
        <dbReference type="Proteomes" id="UP001212821"/>
    </source>
</evidence>
<organism evidence="6 7">
    <name type="scientific">Kitasatospora cathayae</name>
    <dbReference type="NCBI Taxonomy" id="3004092"/>
    <lineage>
        <taxon>Bacteria</taxon>
        <taxon>Bacillati</taxon>
        <taxon>Actinomycetota</taxon>
        <taxon>Actinomycetes</taxon>
        <taxon>Kitasatosporales</taxon>
        <taxon>Streptomycetaceae</taxon>
        <taxon>Kitasatospora</taxon>
    </lineage>
</organism>
<dbReference type="InterPro" id="IPR027417">
    <property type="entry name" value="P-loop_NTPase"/>
</dbReference>
<keyword evidence="3" id="KW-0804">Transcription</keyword>
<evidence type="ECO:0000259" key="5">
    <source>
        <dbReference type="SMART" id="SM01043"/>
    </source>
</evidence>
<evidence type="ECO:0000256" key="3">
    <source>
        <dbReference type="ARBA" id="ARBA00023163"/>
    </source>
</evidence>
<evidence type="ECO:0000313" key="6">
    <source>
        <dbReference type="EMBL" id="WBP91382.1"/>
    </source>
</evidence>
<dbReference type="InterPro" id="IPR005158">
    <property type="entry name" value="BTAD"/>
</dbReference>
<dbReference type="PANTHER" id="PTHR35807">
    <property type="entry name" value="TRANSCRIPTIONAL REGULATOR REDD-RELATED"/>
    <property type="match status" value="1"/>
</dbReference>
<dbReference type="Pfam" id="PF13424">
    <property type="entry name" value="TPR_12"/>
    <property type="match status" value="1"/>
</dbReference>
<dbReference type="CDD" id="cd15831">
    <property type="entry name" value="BTAD"/>
    <property type="match status" value="1"/>
</dbReference>
<dbReference type="EMBL" id="CP115450">
    <property type="protein sequence ID" value="WBP91382.1"/>
    <property type="molecule type" value="Genomic_DNA"/>
</dbReference>
<dbReference type="InterPro" id="IPR026000">
    <property type="entry name" value="Apc5_dom"/>
</dbReference>
<reference evidence="7" key="1">
    <citation type="submission" date="2022-12" db="EMBL/GenBank/DDBJ databases">
        <authorList>
            <person name="Mo P."/>
        </authorList>
    </citation>
    <scope>NUCLEOTIDE SEQUENCE [LARGE SCALE GENOMIC DNA]</scope>
    <source>
        <strain evidence="7">HUAS 3-15</strain>
    </source>
</reference>
<keyword evidence="7" id="KW-1185">Reference proteome</keyword>
<dbReference type="PRINTS" id="PR00364">
    <property type="entry name" value="DISEASERSIST"/>
</dbReference>
<dbReference type="SMART" id="SM00028">
    <property type="entry name" value="TPR"/>
    <property type="match status" value="5"/>
</dbReference>
<accession>A0ABY7QF60</accession>
<dbReference type="Proteomes" id="UP001212821">
    <property type="component" value="Chromosome"/>
</dbReference>
<dbReference type="InterPro" id="IPR041664">
    <property type="entry name" value="AAA_16"/>
</dbReference>
<dbReference type="Pfam" id="PF12862">
    <property type="entry name" value="ANAPC5"/>
    <property type="match status" value="1"/>
</dbReference>
<dbReference type="InterPro" id="IPR011990">
    <property type="entry name" value="TPR-like_helical_dom_sf"/>
</dbReference>
<evidence type="ECO:0000256" key="2">
    <source>
        <dbReference type="ARBA" id="ARBA00023015"/>
    </source>
</evidence>
<dbReference type="InterPro" id="IPR051677">
    <property type="entry name" value="AfsR-DnrI-RedD_regulator"/>
</dbReference>
<evidence type="ECO:0000256" key="1">
    <source>
        <dbReference type="ARBA" id="ARBA00023012"/>
    </source>
</evidence>